<gene>
    <name evidence="2" type="ORF">SKAU_G00187370</name>
</gene>
<comment type="caution">
    <text evidence="2">The sequence shown here is derived from an EMBL/GenBank/DDBJ whole genome shotgun (WGS) entry which is preliminary data.</text>
</comment>
<feature type="region of interest" description="Disordered" evidence="1">
    <location>
        <begin position="1"/>
        <end position="20"/>
    </location>
</feature>
<evidence type="ECO:0000256" key="1">
    <source>
        <dbReference type="SAM" id="MobiDB-lite"/>
    </source>
</evidence>
<proteinExistence type="predicted"/>
<feature type="region of interest" description="Disordered" evidence="1">
    <location>
        <begin position="72"/>
        <end position="99"/>
    </location>
</feature>
<dbReference type="AlphaFoldDB" id="A0A9Q1IWX1"/>
<dbReference type="EMBL" id="JAINUF010000006">
    <property type="protein sequence ID" value="KAJ8355943.1"/>
    <property type="molecule type" value="Genomic_DNA"/>
</dbReference>
<keyword evidence="3" id="KW-1185">Reference proteome</keyword>
<feature type="region of interest" description="Disordered" evidence="1">
    <location>
        <begin position="118"/>
        <end position="137"/>
    </location>
</feature>
<protein>
    <submittedName>
        <fullName evidence="2">Uncharacterized protein</fullName>
    </submittedName>
</protein>
<sequence length="171" mass="18010">MATLPDLDSGGRRREKGGGVARYLRGDRSAQQREVLQNALTQRPLCAALRRSCVLGFLAVLNLLGVQMRLGEERRGQQGARESRKTVGMGNGAGPGLRRDKVTGAMWLALIRIGPPRVPAARPPPARPSDSSASSAAAPGLTCEEAAGRVVMLSPCQSPITSCRSALISAL</sequence>
<reference evidence="2" key="1">
    <citation type="journal article" date="2023" name="Science">
        <title>Genome structures resolve the early diversification of teleost fishes.</title>
        <authorList>
            <person name="Parey E."/>
            <person name="Louis A."/>
            <person name="Montfort J."/>
            <person name="Bouchez O."/>
            <person name="Roques C."/>
            <person name="Iampietro C."/>
            <person name="Lluch J."/>
            <person name="Castinel A."/>
            <person name="Donnadieu C."/>
            <person name="Desvignes T."/>
            <person name="Floi Bucao C."/>
            <person name="Jouanno E."/>
            <person name="Wen M."/>
            <person name="Mejri S."/>
            <person name="Dirks R."/>
            <person name="Jansen H."/>
            <person name="Henkel C."/>
            <person name="Chen W.J."/>
            <person name="Zahm M."/>
            <person name="Cabau C."/>
            <person name="Klopp C."/>
            <person name="Thompson A.W."/>
            <person name="Robinson-Rechavi M."/>
            <person name="Braasch I."/>
            <person name="Lecointre G."/>
            <person name="Bobe J."/>
            <person name="Postlethwait J.H."/>
            <person name="Berthelot C."/>
            <person name="Roest Crollius H."/>
            <person name="Guiguen Y."/>
        </authorList>
    </citation>
    <scope>NUCLEOTIDE SEQUENCE</scope>
    <source>
        <strain evidence="2">WJC10195</strain>
    </source>
</reference>
<feature type="compositionally biased region" description="Basic and acidic residues" evidence="1">
    <location>
        <begin position="72"/>
        <end position="85"/>
    </location>
</feature>
<name>A0A9Q1IWX1_SYNKA</name>
<evidence type="ECO:0000313" key="2">
    <source>
        <dbReference type="EMBL" id="KAJ8355943.1"/>
    </source>
</evidence>
<organism evidence="2 3">
    <name type="scientific">Synaphobranchus kaupii</name>
    <name type="common">Kaup's arrowtooth eel</name>
    <dbReference type="NCBI Taxonomy" id="118154"/>
    <lineage>
        <taxon>Eukaryota</taxon>
        <taxon>Metazoa</taxon>
        <taxon>Chordata</taxon>
        <taxon>Craniata</taxon>
        <taxon>Vertebrata</taxon>
        <taxon>Euteleostomi</taxon>
        <taxon>Actinopterygii</taxon>
        <taxon>Neopterygii</taxon>
        <taxon>Teleostei</taxon>
        <taxon>Anguilliformes</taxon>
        <taxon>Synaphobranchidae</taxon>
        <taxon>Synaphobranchus</taxon>
    </lineage>
</organism>
<feature type="compositionally biased region" description="Low complexity" evidence="1">
    <location>
        <begin position="128"/>
        <end position="137"/>
    </location>
</feature>
<feature type="compositionally biased region" description="Pro residues" evidence="1">
    <location>
        <begin position="118"/>
        <end position="127"/>
    </location>
</feature>
<evidence type="ECO:0000313" key="3">
    <source>
        <dbReference type="Proteomes" id="UP001152622"/>
    </source>
</evidence>
<dbReference type="Proteomes" id="UP001152622">
    <property type="component" value="Chromosome 6"/>
</dbReference>
<accession>A0A9Q1IWX1</accession>